<accession>A0ABQ5KXG5</accession>
<keyword evidence="2" id="KW-0812">Transmembrane</keyword>
<dbReference type="EMBL" id="BQXS01011290">
    <property type="protein sequence ID" value="GKT36736.1"/>
    <property type="molecule type" value="Genomic_DNA"/>
</dbReference>
<feature type="compositionally biased region" description="Basic and acidic residues" evidence="1">
    <location>
        <begin position="1"/>
        <end position="14"/>
    </location>
</feature>
<evidence type="ECO:0000256" key="2">
    <source>
        <dbReference type="SAM" id="Phobius"/>
    </source>
</evidence>
<feature type="transmembrane region" description="Helical" evidence="2">
    <location>
        <begin position="225"/>
        <end position="249"/>
    </location>
</feature>
<feature type="region of interest" description="Disordered" evidence="1">
    <location>
        <begin position="1"/>
        <end position="54"/>
    </location>
</feature>
<name>A0ABQ5KXG5_9EUKA</name>
<keyword evidence="2" id="KW-0472">Membrane</keyword>
<feature type="region of interest" description="Disordered" evidence="1">
    <location>
        <begin position="149"/>
        <end position="209"/>
    </location>
</feature>
<evidence type="ECO:0000313" key="3">
    <source>
        <dbReference type="EMBL" id="GKT36736.1"/>
    </source>
</evidence>
<feature type="non-terminal residue" evidence="3">
    <location>
        <position position="1"/>
    </location>
</feature>
<protein>
    <submittedName>
        <fullName evidence="3">Uncharacterized protein</fullName>
    </submittedName>
</protein>
<dbReference type="Proteomes" id="UP001057375">
    <property type="component" value="Unassembled WGS sequence"/>
</dbReference>
<feature type="compositionally biased region" description="Acidic residues" evidence="1">
    <location>
        <begin position="15"/>
        <end position="37"/>
    </location>
</feature>
<feature type="transmembrane region" description="Helical" evidence="2">
    <location>
        <begin position="121"/>
        <end position="142"/>
    </location>
</feature>
<reference evidence="3" key="1">
    <citation type="submission" date="2022-03" db="EMBL/GenBank/DDBJ databases">
        <title>Draft genome sequence of Aduncisulcus paluster, a free-living microaerophilic Fornicata.</title>
        <authorList>
            <person name="Yuyama I."/>
            <person name="Kume K."/>
            <person name="Tamura T."/>
            <person name="Inagaki Y."/>
            <person name="Hashimoto T."/>
        </authorList>
    </citation>
    <scope>NUCLEOTIDE SEQUENCE</scope>
    <source>
        <strain evidence="3">NY0171</strain>
    </source>
</reference>
<proteinExistence type="predicted"/>
<evidence type="ECO:0000256" key="1">
    <source>
        <dbReference type="SAM" id="MobiDB-lite"/>
    </source>
</evidence>
<gene>
    <name evidence="3" type="ORF">ADUPG1_009643</name>
</gene>
<keyword evidence="2" id="KW-1133">Transmembrane helix</keyword>
<feature type="transmembrane region" description="Helical" evidence="2">
    <location>
        <begin position="531"/>
        <end position="550"/>
    </location>
</feature>
<feature type="compositionally biased region" description="Basic and acidic residues" evidence="1">
    <location>
        <begin position="38"/>
        <end position="54"/>
    </location>
</feature>
<comment type="caution">
    <text evidence="3">The sequence shown here is derived from an EMBL/GenBank/DDBJ whole genome shotgun (WGS) entry which is preliminary data.</text>
</comment>
<keyword evidence="4" id="KW-1185">Reference proteome</keyword>
<feature type="region of interest" description="Disordered" evidence="1">
    <location>
        <begin position="602"/>
        <end position="621"/>
    </location>
</feature>
<feature type="region of interest" description="Disordered" evidence="1">
    <location>
        <begin position="330"/>
        <end position="376"/>
    </location>
</feature>
<evidence type="ECO:0000313" key="4">
    <source>
        <dbReference type="Proteomes" id="UP001057375"/>
    </source>
</evidence>
<sequence>EKEKERKEEEGKEEKEEEKDEEEEETSDETSEEEEGEKEGKEKEGTDKPHSALDSKIKQYGAITVDSSSVQEYMESQTCSTGSCPMQRPVFLQLPEHIRINNTLPFTLMFLFLFLGIRDLVWMWVASVWGVLWCSLTISLQLSSFNPKNNKISKETQPKRPKKAHISGQPTKKVKHQNFKKGGIVVSSPMSNSKDNAKDTGKGKNKNVANTPSLTISTPSLFSSLILPLIVYVPLVISLLLFWMVFLAIKHHDNEDVWAVITSTIADKTFQGPSGYDIEPKAKFEYSMLFSLPMMRVKVYSSQYSPRPSDLGSQGKRTVHATYNGNSWKYHTNPHLHEETSDYSSHEESNPPRSTSHGTREIYSSKTIVGQGNYRDSDERQWVRESDIHQASSSRGIKKQSLPPGLKLAPIRGRLRKECHASTKCRSCVQSFEAILPESINIEVDSISSDLLYSECAWDADVGVCVSQFELQNTPDDEEDSEIPTGIDNEVMIESISKGHFIADNYVTCVRSERYLEKKYASSLSLVNKKWKTFAMLLVLIVVIFVFIPATKHGMIVVRKQIRGPSTTLEPETPGNKKTLLPLTPRSLGRAGGNLFNKLFGRNKKKKGSSTDIARQRKVATNSPTVTKYSYASREYNVAQRRSLE</sequence>
<feature type="compositionally biased region" description="Polar residues" evidence="1">
    <location>
        <begin position="351"/>
        <end position="370"/>
    </location>
</feature>
<feature type="compositionally biased region" description="Basic and acidic residues" evidence="1">
    <location>
        <begin position="335"/>
        <end position="350"/>
    </location>
</feature>
<organism evidence="3 4">
    <name type="scientific">Aduncisulcus paluster</name>
    <dbReference type="NCBI Taxonomy" id="2918883"/>
    <lineage>
        <taxon>Eukaryota</taxon>
        <taxon>Metamonada</taxon>
        <taxon>Carpediemonas-like organisms</taxon>
        <taxon>Aduncisulcus</taxon>
    </lineage>
</organism>